<proteinExistence type="predicted"/>
<dbReference type="InterPro" id="IPR013619">
    <property type="entry name" value="DUF1737"/>
</dbReference>
<keyword evidence="5" id="KW-1185">Reference proteome</keyword>
<organism evidence="3 4">
    <name type="scientific">Saccharopolyspora antimicrobica</name>
    <dbReference type="NCBI Taxonomy" id="455193"/>
    <lineage>
        <taxon>Bacteria</taxon>
        <taxon>Bacillati</taxon>
        <taxon>Actinomycetota</taxon>
        <taxon>Actinomycetes</taxon>
        <taxon>Pseudonocardiales</taxon>
        <taxon>Pseudonocardiaceae</taxon>
        <taxon>Saccharopolyspora</taxon>
    </lineage>
</organism>
<dbReference type="Proteomes" id="UP000270697">
    <property type="component" value="Unassembled WGS sequence"/>
</dbReference>
<name>A0A1I4YWG8_9PSEU</name>
<feature type="domain" description="DUF1737" evidence="1">
    <location>
        <begin position="5"/>
        <end position="51"/>
    </location>
</feature>
<accession>A0A1I4YWG8</accession>
<protein>
    <submittedName>
        <fullName evidence="2">Uncharacterized protein DUF1737</fullName>
    </submittedName>
</protein>
<evidence type="ECO:0000313" key="4">
    <source>
        <dbReference type="Proteomes" id="UP000199398"/>
    </source>
</evidence>
<sequence length="57" mass="6291">MERLRYRLITGPDNAEFCRRISALLEEGYVLHGSPTLTCKGDSVIAGQAVILPSEQD</sequence>
<evidence type="ECO:0000313" key="3">
    <source>
        <dbReference type="EMBL" id="SFN42103.1"/>
    </source>
</evidence>
<reference evidence="2 5" key="2">
    <citation type="submission" date="2018-10" db="EMBL/GenBank/DDBJ databases">
        <title>Sequencing the genomes of 1000 actinobacteria strains.</title>
        <authorList>
            <person name="Klenk H.-P."/>
        </authorList>
    </citation>
    <scope>NUCLEOTIDE SEQUENCE [LARGE SCALE GENOMIC DNA]</scope>
    <source>
        <strain evidence="2 5">DSM 45119</strain>
    </source>
</reference>
<dbReference type="Pfam" id="PF08410">
    <property type="entry name" value="DUF1737"/>
    <property type="match status" value="1"/>
</dbReference>
<dbReference type="EMBL" id="FOUP01000004">
    <property type="protein sequence ID" value="SFN42103.1"/>
    <property type="molecule type" value="Genomic_DNA"/>
</dbReference>
<gene>
    <name evidence="2" type="ORF">ATL45_1091</name>
    <name evidence="3" type="ORF">SAMN05421805_104308</name>
</gene>
<reference evidence="3 4" key="1">
    <citation type="submission" date="2016-10" db="EMBL/GenBank/DDBJ databases">
        <authorList>
            <person name="de Groot N.N."/>
        </authorList>
    </citation>
    <scope>NUCLEOTIDE SEQUENCE [LARGE SCALE GENOMIC DNA]</scope>
    <source>
        <strain evidence="3 4">CPCC 201259</strain>
    </source>
</reference>
<evidence type="ECO:0000259" key="1">
    <source>
        <dbReference type="Pfam" id="PF08410"/>
    </source>
</evidence>
<dbReference type="EMBL" id="RBXX01000002">
    <property type="protein sequence ID" value="RKT82833.1"/>
    <property type="molecule type" value="Genomic_DNA"/>
</dbReference>
<dbReference type="STRING" id="455193.SAMN05421805_104308"/>
<dbReference type="AlphaFoldDB" id="A0A1I4YWG8"/>
<evidence type="ECO:0000313" key="5">
    <source>
        <dbReference type="Proteomes" id="UP000270697"/>
    </source>
</evidence>
<dbReference type="RefSeq" id="WP_246025178.1">
    <property type="nucleotide sequence ID" value="NZ_FOUP01000004.1"/>
</dbReference>
<dbReference type="Proteomes" id="UP000199398">
    <property type="component" value="Unassembled WGS sequence"/>
</dbReference>
<evidence type="ECO:0000313" key="2">
    <source>
        <dbReference type="EMBL" id="RKT82833.1"/>
    </source>
</evidence>